<keyword evidence="6" id="KW-0067">ATP-binding</keyword>
<dbReference type="CDD" id="cd03233">
    <property type="entry name" value="ABCG_PDR_domain1"/>
    <property type="match status" value="1"/>
</dbReference>
<feature type="transmembrane region" description="Helical" evidence="9">
    <location>
        <begin position="521"/>
        <end position="540"/>
    </location>
</feature>
<keyword evidence="12" id="KW-1185">Reference proteome</keyword>
<keyword evidence="7 9" id="KW-1133">Transmembrane helix</keyword>
<feature type="transmembrane region" description="Helical" evidence="9">
    <location>
        <begin position="490"/>
        <end position="509"/>
    </location>
</feature>
<feature type="transmembrane region" description="Helical" evidence="9">
    <location>
        <begin position="626"/>
        <end position="647"/>
    </location>
</feature>
<evidence type="ECO:0000313" key="12">
    <source>
        <dbReference type="Proteomes" id="UP000799757"/>
    </source>
</evidence>
<dbReference type="InterPro" id="IPR034001">
    <property type="entry name" value="ABCG_PDR_1"/>
</dbReference>
<name>A0A6A6X006_9PLEO</name>
<keyword evidence="4 9" id="KW-0812">Transmembrane</keyword>
<dbReference type="Pfam" id="PF06422">
    <property type="entry name" value="PDR_CDR"/>
    <property type="match status" value="1"/>
</dbReference>
<dbReference type="OrthoDB" id="245989at2759"/>
<dbReference type="InterPro" id="IPR003593">
    <property type="entry name" value="AAA+_ATPase"/>
</dbReference>
<dbReference type="FunFam" id="3.40.50.300:FF:000054">
    <property type="entry name" value="ABC multidrug transporter atrF"/>
    <property type="match status" value="1"/>
</dbReference>
<dbReference type="SMART" id="SM00382">
    <property type="entry name" value="AAA"/>
    <property type="match status" value="2"/>
</dbReference>
<evidence type="ECO:0000256" key="9">
    <source>
        <dbReference type="SAM" id="Phobius"/>
    </source>
</evidence>
<dbReference type="EMBL" id="MU002136">
    <property type="protein sequence ID" value="KAF2789463.1"/>
    <property type="molecule type" value="Genomic_DNA"/>
</dbReference>
<organism evidence="11 12">
    <name type="scientific">Melanomma pulvis-pyrius CBS 109.77</name>
    <dbReference type="NCBI Taxonomy" id="1314802"/>
    <lineage>
        <taxon>Eukaryota</taxon>
        <taxon>Fungi</taxon>
        <taxon>Dikarya</taxon>
        <taxon>Ascomycota</taxon>
        <taxon>Pezizomycotina</taxon>
        <taxon>Dothideomycetes</taxon>
        <taxon>Pleosporomycetidae</taxon>
        <taxon>Pleosporales</taxon>
        <taxon>Melanommataceae</taxon>
        <taxon>Melanomma</taxon>
    </lineage>
</organism>
<comment type="subcellular location">
    <subcellularLocation>
        <location evidence="1">Membrane</location>
        <topology evidence="1">Multi-pass membrane protein</topology>
    </subcellularLocation>
</comment>
<feature type="domain" description="ABC transporter" evidence="10">
    <location>
        <begin position="36"/>
        <end position="285"/>
    </location>
</feature>
<feature type="domain" description="ABC transporter" evidence="10">
    <location>
        <begin position="723"/>
        <end position="965"/>
    </location>
</feature>
<gene>
    <name evidence="11" type="ORF">K505DRAFT_253320</name>
</gene>
<evidence type="ECO:0000256" key="6">
    <source>
        <dbReference type="ARBA" id="ARBA00022840"/>
    </source>
</evidence>
<keyword evidence="8 9" id="KW-0472">Membrane</keyword>
<feature type="transmembrane region" description="Helical" evidence="9">
    <location>
        <begin position="413"/>
        <end position="434"/>
    </location>
</feature>
<accession>A0A6A6X006</accession>
<feature type="transmembrane region" description="Helical" evidence="9">
    <location>
        <begin position="377"/>
        <end position="401"/>
    </location>
</feature>
<protein>
    <submittedName>
        <fullName evidence="11">Putative multidrug resistance ABC transporter</fullName>
    </submittedName>
</protein>
<dbReference type="InterPro" id="IPR034003">
    <property type="entry name" value="ABCG_PDR_2"/>
</dbReference>
<evidence type="ECO:0000259" key="10">
    <source>
        <dbReference type="PROSITE" id="PS50893"/>
    </source>
</evidence>
<dbReference type="GO" id="GO:0016887">
    <property type="term" value="F:ATP hydrolysis activity"/>
    <property type="evidence" value="ECO:0007669"/>
    <property type="project" value="InterPro"/>
</dbReference>
<feature type="transmembrane region" description="Helical" evidence="9">
    <location>
        <begin position="1136"/>
        <end position="1164"/>
    </location>
</feature>
<evidence type="ECO:0000256" key="7">
    <source>
        <dbReference type="ARBA" id="ARBA00022989"/>
    </source>
</evidence>
<evidence type="ECO:0000256" key="3">
    <source>
        <dbReference type="ARBA" id="ARBA00022448"/>
    </source>
</evidence>
<evidence type="ECO:0000313" key="11">
    <source>
        <dbReference type="EMBL" id="KAF2789463.1"/>
    </source>
</evidence>
<dbReference type="InterPro" id="IPR013525">
    <property type="entry name" value="ABC2_TM"/>
</dbReference>
<keyword evidence="5" id="KW-0547">Nucleotide-binding</keyword>
<comment type="similarity">
    <text evidence="2">Belongs to the ABC transporter superfamily. ABCG family. PDR (TC 3.A.1.205) subfamily.</text>
</comment>
<dbReference type="CDD" id="cd03232">
    <property type="entry name" value="ABCG_PDR_domain2"/>
    <property type="match status" value="1"/>
</dbReference>
<dbReference type="PROSITE" id="PS50893">
    <property type="entry name" value="ABC_TRANSPORTER_2"/>
    <property type="match status" value="2"/>
</dbReference>
<dbReference type="Gene3D" id="3.40.50.300">
    <property type="entry name" value="P-loop containing nucleotide triphosphate hydrolases"/>
    <property type="match status" value="2"/>
</dbReference>
<dbReference type="SUPFAM" id="SSF52540">
    <property type="entry name" value="P-loop containing nucleoside triphosphate hydrolases"/>
    <property type="match status" value="2"/>
</dbReference>
<feature type="transmembrane region" description="Helical" evidence="9">
    <location>
        <begin position="1184"/>
        <end position="1207"/>
    </location>
</feature>
<evidence type="ECO:0000256" key="1">
    <source>
        <dbReference type="ARBA" id="ARBA00004141"/>
    </source>
</evidence>
<dbReference type="GO" id="GO:0016020">
    <property type="term" value="C:membrane"/>
    <property type="evidence" value="ECO:0007669"/>
    <property type="project" value="UniProtKB-SubCell"/>
</dbReference>
<feature type="transmembrane region" description="Helical" evidence="9">
    <location>
        <begin position="1214"/>
        <end position="1232"/>
    </location>
</feature>
<evidence type="ECO:0000256" key="8">
    <source>
        <dbReference type="ARBA" id="ARBA00023136"/>
    </source>
</evidence>
<evidence type="ECO:0000256" key="2">
    <source>
        <dbReference type="ARBA" id="ARBA00006012"/>
    </source>
</evidence>
<dbReference type="GO" id="GO:0005524">
    <property type="term" value="F:ATP binding"/>
    <property type="evidence" value="ECO:0007669"/>
    <property type="project" value="UniProtKB-KW"/>
</dbReference>
<reference evidence="11" key="1">
    <citation type="journal article" date="2020" name="Stud. Mycol.">
        <title>101 Dothideomycetes genomes: a test case for predicting lifestyles and emergence of pathogens.</title>
        <authorList>
            <person name="Haridas S."/>
            <person name="Albert R."/>
            <person name="Binder M."/>
            <person name="Bloem J."/>
            <person name="Labutti K."/>
            <person name="Salamov A."/>
            <person name="Andreopoulos B."/>
            <person name="Baker S."/>
            <person name="Barry K."/>
            <person name="Bills G."/>
            <person name="Bluhm B."/>
            <person name="Cannon C."/>
            <person name="Castanera R."/>
            <person name="Culley D."/>
            <person name="Daum C."/>
            <person name="Ezra D."/>
            <person name="Gonzalez J."/>
            <person name="Henrissat B."/>
            <person name="Kuo A."/>
            <person name="Liang C."/>
            <person name="Lipzen A."/>
            <person name="Lutzoni F."/>
            <person name="Magnuson J."/>
            <person name="Mondo S."/>
            <person name="Nolan M."/>
            <person name="Ohm R."/>
            <person name="Pangilinan J."/>
            <person name="Park H.-J."/>
            <person name="Ramirez L."/>
            <person name="Alfaro M."/>
            <person name="Sun H."/>
            <person name="Tritt A."/>
            <person name="Yoshinaga Y."/>
            <person name="Zwiers L.-H."/>
            <person name="Turgeon B."/>
            <person name="Goodwin S."/>
            <person name="Spatafora J."/>
            <person name="Crous P."/>
            <person name="Grigoriev I."/>
        </authorList>
    </citation>
    <scope>NUCLEOTIDE SEQUENCE</scope>
    <source>
        <strain evidence="11">CBS 109.77</strain>
    </source>
</reference>
<feature type="transmembrane region" description="Helical" evidence="9">
    <location>
        <begin position="1062"/>
        <end position="1083"/>
    </location>
</feature>
<dbReference type="InterPro" id="IPR003439">
    <property type="entry name" value="ABC_transporter-like_ATP-bd"/>
</dbReference>
<dbReference type="Proteomes" id="UP000799757">
    <property type="component" value="Unassembled WGS sequence"/>
</dbReference>
<proteinExistence type="inferred from homology"/>
<dbReference type="Pfam" id="PF00005">
    <property type="entry name" value="ABC_tran"/>
    <property type="match status" value="2"/>
</dbReference>
<feature type="transmembrane region" description="Helical" evidence="9">
    <location>
        <begin position="1335"/>
        <end position="1356"/>
    </location>
</feature>
<keyword evidence="3" id="KW-0813">Transport</keyword>
<dbReference type="PANTHER" id="PTHR19241">
    <property type="entry name" value="ATP-BINDING CASSETTE TRANSPORTER"/>
    <property type="match status" value="1"/>
</dbReference>
<dbReference type="InterPro" id="IPR027417">
    <property type="entry name" value="P-loop_NTPase"/>
</dbReference>
<dbReference type="InterPro" id="IPR010929">
    <property type="entry name" value="PDR_CDR_ABC"/>
</dbReference>
<dbReference type="Pfam" id="PF01061">
    <property type="entry name" value="ABC2_membrane"/>
    <property type="match status" value="2"/>
</dbReference>
<evidence type="ECO:0000256" key="4">
    <source>
        <dbReference type="ARBA" id="ARBA00022692"/>
    </source>
</evidence>
<sequence>MNDNSSARPGVSFHKLNVSGLRLADEYQRTAASCLLIIPKLFARLFRKQDSTRAHILHDFYGTLHHGEMLLVLGRPGSGCSTFLKVIAGETLGLHVSASSRILYDGMPHHRRGDSLKGTSIYLSEHDVHFPELTLGQTLEFAAATQKPSTVSLDTLRIGHDVATKFKLAAAYNSPVGNAMIRGISGGEKRRTSIAEVFISDCWLQCWDNSTRGLDSSTAHSFVQLLRSSKINTKATVMMSIYQASNSIYENFDKVMLLHEGYQIYFGPTELAVEHFFALGFEKPTRATTADFLTSITHPAERHIRKGYENRVPRSAREFADAWRQSDQAKLLLEEITSSGDDDDTNPKPQDNVYTLSTSSQINLCIHRGFQRLRNHYVPPLAGIIGNTIIAIVVGSVYYNLSEDTDGMDKRAVLIFFSLMINAYAPAFDVLAMWSQRPIVEKHHRYAFYRPFTESIASIICDLPNKLATAIMFNVPLYFMTNLRRSASAFFTYLLFMTVTILTMSMFFRTVGSLSKTLEQSMVPTSMVILIFSAYTGYIIPVKDMVPWLAWLRRLNPIAFAYESLMINEFADRTFPCVRIIPSGPTYSEDDMDGKICAVVGAAPGQIDLDGSTFIALKYSYHADHLWRNLGILFSMLIILCGVHLIATDFIPAQRSRGEILLYPRKSAKRTRLSKDEETGDPLGTPIASSQKGITIEGANIDAKEDTHFTSTVSQLHEDHDVFHWSKIDYSIQIKRTKRKILQDIEGWVRPGSLTALMGVTGAGKTSLLDTLAHRITTGTVEGDMRLGSVVPDANFQRKIGYVQQEDIHLPTTTVREALEFSARLRMPDDGTSNRLKQVLQTLDLLEMTEYADAVVGVPGEGLNVEQRKRLSIAVEMVAKPELLLFLDEPTSGLDSQTAWSICMLLRKLANSGQAIIITIHQPSSQLFELFDRLLLLDHHGKVAYFGDIGSDAETMIAYFERHGTEECGPVKNPAEWVLNVVSGDEDALSSPINEKTMWNEVWARSVEREEVLRQIAAFRASPARENDGTASSHKRNYASSFTTQLYVVARRAFQDYWRDPVYLYCKGALCVVTTLLNGLSFYNTSLSIQGITNIFFSVFLFTQLFSTIDQQVIPRLITGRALFEARERRSKSYSWAVFLAVNILVELFWQSVASVLVFLTWYYPTGLWRNHDVSFPATERGGLAFGMIWLFCAWISTFSQAVSVGIESAETAVQIATLFFWLSLVFCGVLVPPKDLPQFWHFVYRASPLTYFVDGMVVAGLANTEIRCSDVEMLHINPPAGTKCGDYLTVWTNMVGGYLKDPTALHDCEYCPISGTNILLKSTGINVGDRWHNFAYLMVYVAFNVVATFAIYWLARERRSRSSR</sequence>
<dbReference type="GO" id="GO:0140359">
    <property type="term" value="F:ABC-type transporter activity"/>
    <property type="evidence" value="ECO:0007669"/>
    <property type="project" value="InterPro"/>
</dbReference>
<feature type="transmembrane region" description="Helical" evidence="9">
    <location>
        <begin position="1089"/>
        <end position="1109"/>
    </location>
</feature>
<evidence type="ECO:0000256" key="5">
    <source>
        <dbReference type="ARBA" id="ARBA00022741"/>
    </source>
</evidence>